<accession>A0AAD7RU29</accession>
<evidence type="ECO:0000313" key="2">
    <source>
        <dbReference type="EMBL" id="KAJ8390277.1"/>
    </source>
</evidence>
<sequence length="99" mass="10378">MHYTVPRDGNISIRGDDCVTSDDCPQVVSMGTEPPDTSLPSAAVSERPSVYTDGVASEERVACLHRTVSGPSRVAPGPPRSVGEPVRLINALFTPTGVS</sequence>
<evidence type="ECO:0000256" key="1">
    <source>
        <dbReference type="SAM" id="MobiDB-lite"/>
    </source>
</evidence>
<gene>
    <name evidence="2" type="ORF">AAFF_G00108460</name>
</gene>
<reference evidence="2" key="1">
    <citation type="journal article" date="2023" name="Science">
        <title>Genome structures resolve the early diversification of teleost fishes.</title>
        <authorList>
            <person name="Parey E."/>
            <person name="Louis A."/>
            <person name="Montfort J."/>
            <person name="Bouchez O."/>
            <person name="Roques C."/>
            <person name="Iampietro C."/>
            <person name="Lluch J."/>
            <person name="Castinel A."/>
            <person name="Donnadieu C."/>
            <person name="Desvignes T."/>
            <person name="Floi Bucao C."/>
            <person name="Jouanno E."/>
            <person name="Wen M."/>
            <person name="Mejri S."/>
            <person name="Dirks R."/>
            <person name="Jansen H."/>
            <person name="Henkel C."/>
            <person name="Chen W.J."/>
            <person name="Zahm M."/>
            <person name="Cabau C."/>
            <person name="Klopp C."/>
            <person name="Thompson A.W."/>
            <person name="Robinson-Rechavi M."/>
            <person name="Braasch I."/>
            <person name="Lecointre G."/>
            <person name="Bobe J."/>
            <person name="Postlethwait J.H."/>
            <person name="Berthelot C."/>
            <person name="Roest Crollius H."/>
            <person name="Guiguen Y."/>
        </authorList>
    </citation>
    <scope>NUCLEOTIDE SEQUENCE</scope>
    <source>
        <strain evidence="2">NC1722</strain>
    </source>
</reference>
<protein>
    <submittedName>
        <fullName evidence="2">Uncharacterized protein</fullName>
    </submittedName>
</protein>
<dbReference type="AlphaFoldDB" id="A0AAD7RU29"/>
<feature type="region of interest" description="Disordered" evidence="1">
    <location>
        <begin position="27"/>
        <end position="47"/>
    </location>
</feature>
<organism evidence="2 3">
    <name type="scientific">Aldrovandia affinis</name>
    <dbReference type="NCBI Taxonomy" id="143900"/>
    <lineage>
        <taxon>Eukaryota</taxon>
        <taxon>Metazoa</taxon>
        <taxon>Chordata</taxon>
        <taxon>Craniata</taxon>
        <taxon>Vertebrata</taxon>
        <taxon>Euteleostomi</taxon>
        <taxon>Actinopterygii</taxon>
        <taxon>Neopterygii</taxon>
        <taxon>Teleostei</taxon>
        <taxon>Notacanthiformes</taxon>
        <taxon>Halosauridae</taxon>
        <taxon>Aldrovandia</taxon>
    </lineage>
</organism>
<keyword evidence="3" id="KW-1185">Reference proteome</keyword>
<name>A0AAD7RU29_9TELE</name>
<evidence type="ECO:0000313" key="3">
    <source>
        <dbReference type="Proteomes" id="UP001221898"/>
    </source>
</evidence>
<dbReference type="Proteomes" id="UP001221898">
    <property type="component" value="Unassembled WGS sequence"/>
</dbReference>
<dbReference type="EMBL" id="JAINUG010000171">
    <property type="protein sequence ID" value="KAJ8390277.1"/>
    <property type="molecule type" value="Genomic_DNA"/>
</dbReference>
<comment type="caution">
    <text evidence="2">The sequence shown here is derived from an EMBL/GenBank/DDBJ whole genome shotgun (WGS) entry which is preliminary data.</text>
</comment>
<proteinExistence type="predicted"/>